<dbReference type="EMBL" id="WIXE01006888">
    <property type="protein sequence ID" value="KAK5980895.1"/>
    <property type="molecule type" value="Genomic_DNA"/>
</dbReference>
<name>A0AAN8FME1_TRICO</name>
<dbReference type="AlphaFoldDB" id="A0AAN8FME1"/>
<dbReference type="Proteomes" id="UP001331761">
    <property type="component" value="Unassembled WGS sequence"/>
</dbReference>
<sequence>MNEVDVLIKRKKRHKPCRDDIPVSSISVESFVAGSDVQEEAQELWLNQAFDFGNDQDSSKKKYVKEFNKNIFQYTLRGSLV</sequence>
<evidence type="ECO:0000313" key="1">
    <source>
        <dbReference type="EMBL" id="KAK5980895.1"/>
    </source>
</evidence>
<accession>A0AAN8FME1</accession>
<gene>
    <name evidence="1" type="ORF">GCK32_020786</name>
</gene>
<comment type="caution">
    <text evidence="1">The sequence shown here is derived from an EMBL/GenBank/DDBJ whole genome shotgun (WGS) entry which is preliminary data.</text>
</comment>
<reference evidence="1 2" key="1">
    <citation type="submission" date="2019-10" db="EMBL/GenBank/DDBJ databases">
        <title>Assembly and Annotation for the nematode Trichostrongylus colubriformis.</title>
        <authorList>
            <person name="Martin J."/>
        </authorList>
    </citation>
    <scope>NUCLEOTIDE SEQUENCE [LARGE SCALE GENOMIC DNA]</scope>
    <source>
        <strain evidence="1">G859</strain>
        <tissue evidence="1">Whole worm</tissue>
    </source>
</reference>
<protein>
    <submittedName>
        <fullName evidence="1">Uncharacterized protein</fullName>
    </submittedName>
</protein>
<proteinExistence type="predicted"/>
<evidence type="ECO:0000313" key="2">
    <source>
        <dbReference type="Proteomes" id="UP001331761"/>
    </source>
</evidence>
<organism evidence="1 2">
    <name type="scientific">Trichostrongylus colubriformis</name>
    <name type="common">Black scour worm</name>
    <dbReference type="NCBI Taxonomy" id="6319"/>
    <lineage>
        <taxon>Eukaryota</taxon>
        <taxon>Metazoa</taxon>
        <taxon>Ecdysozoa</taxon>
        <taxon>Nematoda</taxon>
        <taxon>Chromadorea</taxon>
        <taxon>Rhabditida</taxon>
        <taxon>Rhabditina</taxon>
        <taxon>Rhabditomorpha</taxon>
        <taxon>Strongyloidea</taxon>
        <taxon>Trichostrongylidae</taxon>
        <taxon>Trichostrongylus</taxon>
    </lineage>
</organism>
<keyword evidence="2" id="KW-1185">Reference proteome</keyword>